<name>A0A9X1M9W8_9MICC</name>
<feature type="region of interest" description="Disordered" evidence="1">
    <location>
        <begin position="28"/>
        <end position="156"/>
    </location>
</feature>
<feature type="compositionally biased region" description="Basic and acidic residues" evidence="1">
    <location>
        <begin position="85"/>
        <end position="97"/>
    </location>
</feature>
<feature type="compositionally biased region" description="Acidic residues" evidence="1">
    <location>
        <begin position="144"/>
        <end position="156"/>
    </location>
</feature>
<reference evidence="2" key="1">
    <citation type="submission" date="2021-10" db="EMBL/GenBank/DDBJ databases">
        <title>Novel species in genus Arthrobacter.</title>
        <authorList>
            <person name="Liu Y."/>
        </authorList>
    </citation>
    <scope>NUCLEOTIDE SEQUENCE</scope>
    <source>
        <strain evidence="2">Zg-Y462</strain>
        <strain evidence="4">zg-Y462</strain>
    </source>
</reference>
<dbReference type="EMBL" id="CP094984">
    <property type="protein sequence ID" value="UON92424.1"/>
    <property type="molecule type" value="Genomic_DNA"/>
</dbReference>
<dbReference type="EMBL" id="JAJFZT010000008">
    <property type="protein sequence ID" value="MCC3273617.1"/>
    <property type="molecule type" value="Genomic_DNA"/>
</dbReference>
<accession>A0A9X1M9W8</accession>
<dbReference type="Proteomes" id="UP000829758">
    <property type="component" value="Chromosome"/>
</dbReference>
<dbReference type="Proteomes" id="UP001155145">
    <property type="component" value="Unassembled WGS sequence"/>
</dbReference>
<organism evidence="2 5">
    <name type="scientific">Arthrobacter zhangbolii</name>
    <dbReference type="NCBI Taxonomy" id="2886936"/>
    <lineage>
        <taxon>Bacteria</taxon>
        <taxon>Bacillati</taxon>
        <taxon>Actinomycetota</taxon>
        <taxon>Actinomycetes</taxon>
        <taxon>Micrococcales</taxon>
        <taxon>Micrococcaceae</taxon>
        <taxon>Arthrobacter</taxon>
    </lineage>
</organism>
<protein>
    <submittedName>
        <fullName evidence="2">Uncharacterized protein</fullName>
    </submittedName>
</protein>
<proteinExistence type="predicted"/>
<sequence>MSEQSIPDPELGDDPVLADDVAAVATPDELTVVSEDELLEQDQLTDAEDLTYPGAAEDNPDNWQADPLIRGEAPLDEPGALSDQALREETAEERFLDGESQIPPEEPTIGEAASDVDFGDPTVGDEEDASDDPAHLGGNPLADFDPEDVPDPDAER</sequence>
<keyword evidence="4" id="KW-1185">Reference proteome</keyword>
<evidence type="ECO:0000313" key="2">
    <source>
        <dbReference type="EMBL" id="MCC3273617.1"/>
    </source>
</evidence>
<evidence type="ECO:0000313" key="5">
    <source>
        <dbReference type="Proteomes" id="UP001155145"/>
    </source>
</evidence>
<feature type="compositionally biased region" description="Acidic residues" evidence="1">
    <location>
        <begin position="34"/>
        <end position="49"/>
    </location>
</feature>
<evidence type="ECO:0000256" key="1">
    <source>
        <dbReference type="SAM" id="MobiDB-lite"/>
    </source>
</evidence>
<evidence type="ECO:0000313" key="3">
    <source>
        <dbReference type="EMBL" id="UON92424.1"/>
    </source>
</evidence>
<dbReference type="AlphaFoldDB" id="A0A9X1M9W8"/>
<gene>
    <name evidence="2" type="ORF">LJ755_12865</name>
    <name evidence="3" type="ORF">MUK71_01850</name>
</gene>
<evidence type="ECO:0000313" key="4">
    <source>
        <dbReference type="Proteomes" id="UP000829758"/>
    </source>
</evidence>
<dbReference type="RefSeq" id="WP_227929347.1">
    <property type="nucleotide sequence ID" value="NZ_CP094984.1"/>
</dbReference>